<name>F8AL85_METOI</name>
<dbReference type="HOGENOM" id="CLU_800796_0_0_2"/>
<dbReference type="RefSeq" id="WP_013866870.1">
    <property type="nucleotide sequence ID" value="NC_015636.1"/>
</dbReference>
<dbReference type="GeneID" id="10772848"/>
<gene>
    <name evidence="1" type="ordered locus">Metok_0707</name>
</gene>
<dbReference type="SUPFAM" id="SSF46785">
    <property type="entry name" value="Winged helix' DNA-binding domain"/>
    <property type="match status" value="1"/>
</dbReference>
<keyword evidence="2" id="KW-1185">Reference proteome</keyword>
<dbReference type="Proteomes" id="UP000009296">
    <property type="component" value="Chromosome"/>
</dbReference>
<dbReference type="STRING" id="647113.Metok_0707"/>
<reference evidence="1" key="1">
    <citation type="submission" date="2011-05" db="EMBL/GenBank/DDBJ databases">
        <title>Complete sequence of chromosome of Methanothermococcus okinawensis IH1.</title>
        <authorList>
            <consortium name="US DOE Joint Genome Institute"/>
            <person name="Lucas S."/>
            <person name="Han J."/>
            <person name="Lapidus A."/>
            <person name="Cheng J.-F."/>
            <person name="Goodwin L."/>
            <person name="Pitluck S."/>
            <person name="Peters L."/>
            <person name="Mikhailova N."/>
            <person name="Held B."/>
            <person name="Han C."/>
            <person name="Tapia R."/>
            <person name="Land M."/>
            <person name="Hauser L."/>
            <person name="Kyrpides N."/>
            <person name="Ivanova N."/>
            <person name="Pagani I."/>
            <person name="Sieprawska-Lupa M."/>
            <person name="Takai K."/>
            <person name="Miyazaki J."/>
            <person name="Whitman W."/>
            <person name="Woyke T."/>
        </authorList>
    </citation>
    <scope>NUCLEOTIDE SEQUENCE [LARGE SCALE GENOMIC DNA]</scope>
    <source>
        <strain evidence="1">IH1</strain>
    </source>
</reference>
<sequence>MDIIYQTASDFLTNDLWVMPTDRNILELDESGELKASNNIPVLRVLATPSLKKTISRLVYTIKDKMVLFKNKEEDINLNIFKYLNKIYFNTPNKNYYRAKKAWYRFIGDLFEDINNWNFKKVMSKTIILLKILKPLLVFDVHDVSKWNHIEGFKKFINTLRKHNINIIIRCPVESTNYVKKTFENIKINNIAVMKYYGKSNGYNISTKVAEYLLKISNGNINILKLILRYSKRDLKTLRDLKIPWLKIIPSIVPKKYKKIMEIACNIKKFNINCINNYLDLKIPTIYAYLSDLVDMKLLKKRRIGKNLVYKLNLDKEELFQIIKNIDYKDLHYSVFLESQQNYKFRLFG</sequence>
<dbReference type="EMBL" id="CP002792">
    <property type="protein sequence ID" value="AEH06684.1"/>
    <property type="molecule type" value="Genomic_DNA"/>
</dbReference>
<proteinExistence type="predicted"/>
<dbReference type="AlphaFoldDB" id="F8AL85"/>
<dbReference type="OrthoDB" id="60541at2157"/>
<dbReference type="InterPro" id="IPR036390">
    <property type="entry name" value="WH_DNA-bd_sf"/>
</dbReference>
<evidence type="ECO:0000313" key="1">
    <source>
        <dbReference type="EMBL" id="AEH06684.1"/>
    </source>
</evidence>
<accession>F8AL85</accession>
<evidence type="ECO:0000313" key="2">
    <source>
        <dbReference type="Proteomes" id="UP000009296"/>
    </source>
</evidence>
<dbReference type="KEGG" id="mok:Metok_0707"/>
<protein>
    <submittedName>
        <fullName evidence="1">Uncharacterized protein</fullName>
    </submittedName>
</protein>
<dbReference type="eggNOG" id="arCOG05049">
    <property type="taxonomic scope" value="Archaea"/>
</dbReference>
<organism evidence="1 2">
    <name type="scientific">Methanothermococcus okinawensis (strain DSM 14208 / JCM 11175 / IH1)</name>
    <dbReference type="NCBI Taxonomy" id="647113"/>
    <lineage>
        <taxon>Archaea</taxon>
        <taxon>Methanobacteriati</taxon>
        <taxon>Methanobacteriota</taxon>
        <taxon>Methanomada group</taxon>
        <taxon>Methanococci</taxon>
        <taxon>Methanococcales</taxon>
        <taxon>Methanococcaceae</taxon>
        <taxon>Methanothermococcus</taxon>
    </lineage>
</organism>